<dbReference type="InterPro" id="IPR029052">
    <property type="entry name" value="Metallo-depent_PP-like"/>
</dbReference>
<gene>
    <name evidence="3" type="ORF">BR63_18195</name>
</gene>
<accession>A0A7G6E7H0</accession>
<dbReference type="EMBL" id="CP045798">
    <property type="protein sequence ID" value="QNB48024.1"/>
    <property type="molecule type" value="Genomic_DNA"/>
</dbReference>
<dbReference type="KEGG" id="tfr:BR63_18195"/>
<dbReference type="PANTHER" id="PTHR31302">
    <property type="entry name" value="TRANSMEMBRANE PROTEIN WITH METALLOPHOSPHOESTERASE DOMAIN-RELATED"/>
    <property type="match status" value="1"/>
</dbReference>
<evidence type="ECO:0000313" key="4">
    <source>
        <dbReference type="Proteomes" id="UP000515847"/>
    </source>
</evidence>
<feature type="transmembrane region" description="Helical" evidence="1">
    <location>
        <begin position="114"/>
        <end position="132"/>
    </location>
</feature>
<organism evidence="3 4">
    <name type="scientific">Thermanaerosceptrum fracticalcis</name>
    <dbReference type="NCBI Taxonomy" id="1712410"/>
    <lineage>
        <taxon>Bacteria</taxon>
        <taxon>Bacillati</taxon>
        <taxon>Bacillota</taxon>
        <taxon>Clostridia</taxon>
        <taxon>Eubacteriales</taxon>
        <taxon>Peptococcaceae</taxon>
        <taxon>Thermanaerosceptrum</taxon>
    </lineage>
</organism>
<dbReference type="PANTHER" id="PTHR31302:SF0">
    <property type="entry name" value="TRANSMEMBRANE PROTEIN WITH METALLOPHOSPHOESTERASE DOMAIN"/>
    <property type="match status" value="1"/>
</dbReference>
<dbReference type="PROSITE" id="PS51257">
    <property type="entry name" value="PROKAR_LIPOPROTEIN"/>
    <property type="match status" value="1"/>
</dbReference>
<name>A0A7G6E7H0_THEFR</name>
<dbReference type="Gene3D" id="3.60.21.10">
    <property type="match status" value="1"/>
</dbReference>
<dbReference type="SUPFAM" id="SSF56300">
    <property type="entry name" value="Metallo-dependent phosphatases"/>
    <property type="match status" value="1"/>
</dbReference>
<dbReference type="GO" id="GO:0016787">
    <property type="term" value="F:hydrolase activity"/>
    <property type="evidence" value="ECO:0007669"/>
    <property type="project" value="InterPro"/>
</dbReference>
<feature type="transmembrane region" description="Helical" evidence="1">
    <location>
        <begin position="6"/>
        <end position="23"/>
    </location>
</feature>
<evidence type="ECO:0000313" key="3">
    <source>
        <dbReference type="EMBL" id="QNB48024.1"/>
    </source>
</evidence>
<keyword evidence="4" id="KW-1185">Reference proteome</keyword>
<reference evidence="3 4" key="1">
    <citation type="journal article" date="2019" name="Front. Microbiol.">
        <title>Thermoanaerosceptrum fracticalcis gen. nov. sp. nov., a Novel Fumarate-Fermenting Microorganism From a Deep Fractured Carbonate Aquifer of the US Great Basin.</title>
        <authorList>
            <person name="Hamilton-Brehm S.D."/>
            <person name="Stewart L.E."/>
            <person name="Zavarin M."/>
            <person name="Caldwell M."/>
            <person name="Lawson P.A."/>
            <person name="Onstott T.C."/>
            <person name="Grzymski J."/>
            <person name="Neveux I."/>
            <person name="Lollar B.S."/>
            <person name="Russell C.E."/>
            <person name="Moser D.P."/>
        </authorList>
    </citation>
    <scope>NUCLEOTIDE SEQUENCE [LARGE SCALE GENOMIC DNA]</scope>
    <source>
        <strain evidence="3 4">DRI-13</strain>
    </source>
</reference>
<keyword evidence="1" id="KW-0812">Transmembrane</keyword>
<feature type="transmembrane region" description="Helical" evidence="1">
    <location>
        <begin position="74"/>
        <end position="94"/>
    </location>
</feature>
<dbReference type="Pfam" id="PF00149">
    <property type="entry name" value="Metallophos"/>
    <property type="match status" value="1"/>
</dbReference>
<proteinExistence type="predicted"/>
<evidence type="ECO:0000256" key="1">
    <source>
        <dbReference type="SAM" id="Phobius"/>
    </source>
</evidence>
<keyword evidence="1" id="KW-1133">Transmembrane helix</keyword>
<dbReference type="CDD" id="cd07385">
    <property type="entry name" value="MPP_YkuE_C"/>
    <property type="match status" value="1"/>
</dbReference>
<dbReference type="OrthoDB" id="9780884at2"/>
<feature type="transmembrane region" description="Helical" evidence="1">
    <location>
        <begin position="30"/>
        <end position="54"/>
    </location>
</feature>
<keyword evidence="1" id="KW-0472">Membrane</keyword>
<dbReference type="Proteomes" id="UP000515847">
    <property type="component" value="Chromosome"/>
</dbReference>
<evidence type="ECO:0000259" key="2">
    <source>
        <dbReference type="Pfam" id="PF00149"/>
    </source>
</evidence>
<dbReference type="InterPro" id="IPR004843">
    <property type="entry name" value="Calcineurin-like_PHP"/>
</dbReference>
<feature type="domain" description="Calcineurin-like phosphoesterase" evidence="2">
    <location>
        <begin position="157"/>
        <end position="324"/>
    </location>
</feature>
<protein>
    <submittedName>
        <fullName evidence="3">Metallophosphoesterase</fullName>
    </submittedName>
</protein>
<dbReference type="AlphaFoldDB" id="A0A7G6E7H0"/>
<sequence>MRQFLFVFSIILLVYGCLNYYIGRRLWQTLSFYVSLNHSLYWLIFWSVALSYLMGRMGEKYLPAGVSTLLSLVGSYWLGAMFYFLQILVVMDLIRALMNVLKLWPGGVKGFPPAAGLTALLLVIVILGYGFWNARNPQVVHYDITIPKKAGQLDKLHVVMVSDLHLGKIMDNRRLEKMVEIVNALNPDLILLPGDVIDENVGLFVEQNMMATFRRLNPKYGKFAALGNHEYIGRKVEEAIHYLEESGIQVLRDSYIKVEDSFYVVGRDERASERFSGRKRKSLAEVMTGIDYSLPIILLNHQPVELEEAKKEGVDLQLSGHTHRGQLFPNQLITSRIFEKDWGYLRKEELQVIVSSGFGTWGPPIRVGNRPEVVDIVIHFSP</sequence>
<dbReference type="InterPro" id="IPR051158">
    <property type="entry name" value="Metallophosphoesterase_sf"/>
</dbReference>
<dbReference type="RefSeq" id="WP_034420495.1">
    <property type="nucleotide sequence ID" value="NZ_CP045798.1"/>
</dbReference>